<dbReference type="GeneID" id="121216157"/>
<sequence length="143" mass="15668">MVLALAFSHELPCYGLEVGLTNYAAAYCTGLLLGHRATGEDFSVEPTDTKRPFRAVLDVGLIRTATGNHVFGALKPFYESIDISLSSPPLNGRRQRSQLGFPDLLYTQVFKVCSEGRHKLVKPNHKTKAENTPVPIAGRRTGL</sequence>
<dbReference type="Gene3D" id="3.30.420.100">
    <property type="match status" value="1"/>
</dbReference>
<keyword evidence="2 5" id="KW-0689">Ribosomal protein</keyword>
<evidence type="ECO:0000256" key="3">
    <source>
        <dbReference type="ARBA" id="ARBA00023274"/>
    </source>
</evidence>
<dbReference type="Pfam" id="PF17144">
    <property type="entry name" value="Ribosomal_L5e"/>
    <property type="match status" value="1"/>
</dbReference>
<dbReference type="Proteomes" id="UP000818029">
    <property type="component" value="Chromosome A02"/>
</dbReference>
<protein>
    <submittedName>
        <fullName evidence="5">60S ribosomal protein L5</fullName>
    </submittedName>
</protein>
<reference evidence="5" key="2">
    <citation type="submission" date="2025-08" db="UniProtKB">
        <authorList>
            <consortium name="RefSeq"/>
        </authorList>
    </citation>
    <scope>IDENTIFICATION</scope>
</reference>
<dbReference type="PANTHER" id="PTHR23410">
    <property type="entry name" value="RIBOSOMAL PROTEIN L5-RELATED"/>
    <property type="match status" value="1"/>
</dbReference>
<comment type="similarity">
    <text evidence="1">Belongs to the universal ribosomal protein uL18 family.</text>
</comment>
<evidence type="ECO:0000313" key="4">
    <source>
        <dbReference type="Proteomes" id="UP000818029"/>
    </source>
</evidence>
<dbReference type="CDD" id="cd00432">
    <property type="entry name" value="Ribosomal_L18_L5e"/>
    <property type="match status" value="1"/>
</dbReference>
<keyword evidence="4" id="KW-1185">Reference proteome</keyword>
<gene>
    <name evidence="5" type="primary">LOC121216157</name>
</gene>
<accession>A0ABM2ZXU7</accession>
<reference evidence="4" key="1">
    <citation type="journal article" date="2020" name="Nat. Genet.">
        <title>Genomic diversifications of five Gossypium allopolyploid species and their impact on cotton improvement.</title>
        <authorList>
            <person name="Chen Z.J."/>
            <person name="Sreedasyam A."/>
            <person name="Ando A."/>
            <person name="Song Q."/>
            <person name="De Santiago L.M."/>
            <person name="Hulse-Kemp A.M."/>
            <person name="Ding M."/>
            <person name="Ye W."/>
            <person name="Kirkbride R.C."/>
            <person name="Jenkins J."/>
            <person name="Plott C."/>
            <person name="Lovell J."/>
            <person name="Lin Y.M."/>
            <person name="Vaughn R."/>
            <person name="Liu B."/>
            <person name="Simpson S."/>
            <person name="Scheffler B.E."/>
            <person name="Wen L."/>
            <person name="Saski C.A."/>
            <person name="Grover C.E."/>
            <person name="Hu G."/>
            <person name="Conover J.L."/>
            <person name="Carlson J.W."/>
            <person name="Shu S."/>
            <person name="Boston L.B."/>
            <person name="Williams M."/>
            <person name="Peterson D.G."/>
            <person name="McGee K."/>
            <person name="Jones D.C."/>
            <person name="Wendel J.F."/>
            <person name="Stelly D.M."/>
            <person name="Grimwood J."/>
            <person name="Schmutz J."/>
        </authorList>
    </citation>
    <scope>NUCLEOTIDE SEQUENCE [LARGE SCALE GENOMIC DNA]</scope>
    <source>
        <strain evidence="4">cv. TM-1</strain>
    </source>
</reference>
<organism evidence="4 5">
    <name type="scientific">Gossypium hirsutum</name>
    <name type="common">Upland cotton</name>
    <name type="synonym">Gossypium mexicanum</name>
    <dbReference type="NCBI Taxonomy" id="3635"/>
    <lineage>
        <taxon>Eukaryota</taxon>
        <taxon>Viridiplantae</taxon>
        <taxon>Streptophyta</taxon>
        <taxon>Embryophyta</taxon>
        <taxon>Tracheophyta</taxon>
        <taxon>Spermatophyta</taxon>
        <taxon>Magnoliopsida</taxon>
        <taxon>eudicotyledons</taxon>
        <taxon>Gunneridae</taxon>
        <taxon>Pentapetalae</taxon>
        <taxon>rosids</taxon>
        <taxon>malvids</taxon>
        <taxon>Malvales</taxon>
        <taxon>Malvaceae</taxon>
        <taxon>Malvoideae</taxon>
        <taxon>Gossypium</taxon>
    </lineage>
</organism>
<evidence type="ECO:0000256" key="2">
    <source>
        <dbReference type="ARBA" id="ARBA00022980"/>
    </source>
</evidence>
<proteinExistence type="inferred from homology"/>
<name>A0ABM2ZXU7_GOSHI</name>
<evidence type="ECO:0000256" key="1">
    <source>
        <dbReference type="ARBA" id="ARBA00007116"/>
    </source>
</evidence>
<dbReference type="SUPFAM" id="SSF53137">
    <property type="entry name" value="Translational machinery components"/>
    <property type="match status" value="1"/>
</dbReference>
<dbReference type="RefSeq" id="XP_040947421.1">
    <property type="nucleotide sequence ID" value="XM_041091487.1"/>
</dbReference>
<dbReference type="InterPro" id="IPR005485">
    <property type="entry name" value="Rbsml_uL18_euk_arch"/>
</dbReference>
<evidence type="ECO:0000313" key="5">
    <source>
        <dbReference type="RefSeq" id="XP_040947421.1"/>
    </source>
</evidence>
<dbReference type="InterPro" id="IPR057268">
    <property type="entry name" value="Ribosomal_L18"/>
</dbReference>
<dbReference type="PANTHER" id="PTHR23410:SF35">
    <property type="entry name" value="LARGE RIBOSOMAL SUBUNIT PROTEIN UL18Y-RELATED"/>
    <property type="match status" value="1"/>
</dbReference>
<keyword evidence="3" id="KW-0687">Ribonucleoprotein</keyword>
<dbReference type="GO" id="GO:0005840">
    <property type="term" value="C:ribosome"/>
    <property type="evidence" value="ECO:0007669"/>
    <property type="project" value="UniProtKB-KW"/>
</dbReference>